<dbReference type="GO" id="GO:0005524">
    <property type="term" value="F:ATP binding"/>
    <property type="evidence" value="ECO:0007669"/>
    <property type="project" value="UniProtKB-KW"/>
</dbReference>
<dbReference type="InterPro" id="IPR034083">
    <property type="entry name" value="R3H_DEXH_helicase"/>
</dbReference>
<dbReference type="SMR" id="A0A8D0LAI2"/>
<dbReference type="Pfam" id="PF01424">
    <property type="entry name" value="R3H"/>
    <property type="match status" value="1"/>
</dbReference>
<dbReference type="OMA" id="GNCCVEN"/>
<dbReference type="InterPro" id="IPR014001">
    <property type="entry name" value="Helicase_ATP-bd"/>
</dbReference>
<dbReference type="GO" id="GO:0003723">
    <property type="term" value="F:RNA binding"/>
    <property type="evidence" value="ECO:0007669"/>
    <property type="project" value="UniProtKB-KW"/>
</dbReference>
<keyword evidence="3" id="KW-0547">Nucleotide-binding</keyword>
<dbReference type="SMART" id="SM00393">
    <property type="entry name" value="R3H"/>
    <property type="match status" value="1"/>
</dbReference>
<accession>A0A8D0LAI2</accession>
<dbReference type="PROSITE" id="PS51061">
    <property type="entry name" value="R3H"/>
    <property type="match status" value="1"/>
</dbReference>
<dbReference type="SMART" id="SM00487">
    <property type="entry name" value="DEXDc"/>
    <property type="match status" value="1"/>
</dbReference>
<dbReference type="Ensembl" id="ENSSPUT00000022101.1">
    <property type="protein sequence ID" value="ENSSPUP00000020738.1"/>
    <property type="gene ID" value="ENSSPUG00000015912.1"/>
</dbReference>
<dbReference type="InterPro" id="IPR027417">
    <property type="entry name" value="P-loop_NTPase"/>
</dbReference>
<dbReference type="CDD" id="cd06007">
    <property type="entry name" value="R3H_DEXH_helicase"/>
    <property type="match status" value="1"/>
</dbReference>
<dbReference type="SMART" id="SM00490">
    <property type="entry name" value="HELICc"/>
    <property type="match status" value="1"/>
</dbReference>
<evidence type="ECO:0000256" key="1">
    <source>
        <dbReference type="ARBA" id="ARBA00008792"/>
    </source>
</evidence>
<dbReference type="InterPro" id="IPR011545">
    <property type="entry name" value="DEAD/DEAH_box_helicase_dom"/>
</dbReference>
<dbReference type="Pfam" id="PF00270">
    <property type="entry name" value="DEAD"/>
    <property type="match status" value="1"/>
</dbReference>
<dbReference type="GO" id="GO:0003724">
    <property type="term" value="F:RNA helicase activity"/>
    <property type="evidence" value="ECO:0007669"/>
    <property type="project" value="UniProtKB-EC"/>
</dbReference>
<feature type="compositionally biased region" description="Low complexity" evidence="9">
    <location>
        <begin position="1"/>
        <end position="29"/>
    </location>
</feature>
<dbReference type="SUPFAM" id="SSF52540">
    <property type="entry name" value="P-loop containing nucleoside triphosphate hydrolases"/>
    <property type="match status" value="1"/>
</dbReference>
<evidence type="ECO:0000256" key="4">
    <source>
        <dbReference type="ARBA" id="ARBA00022801"/>
    </source>
</evidence>
<evidence type="ECO:0000313" key="13">
    <source>
        <dbReference type="Ensembl" id="ENSSPUP00000020738.1"/>
    </source>
</evidence>
<dbReference type="Pfam" id="PF12796">
    <property type="entry name" value="Ank_2"/>
    <property type="match status" value="1"/>
</dbReference>
<dbReference type="Pfam" id="PF00271">
    <property type="entry name" value="Helicase_C"/>
    <property type="match status" value="1"/>
</dbReference>
<reference evidence="13" key="1">
    <citation type="submission" date="2025-08" db="UniProtKB">
        <authorList>
            <consortium name="Ensembl"/>
        </authorList>
    </citation>
    <scope>IDENTIFICATION</scope>
</reference>
<dbReference type="InterPro" id="IPR001374">
    <property type="entry name" value="R3H_dom"/>
</dbReference>
<evidence type="ECO:0000256" key="2">
    <source>
        <dbReference type="ARBA" id="ARBA00012552"/>
    </source>
</evidence>
<evidence type="ECO:0000259" key="10">
    <source>
        <dbReference type="PROSITE" id="PS51061"/>
    </source>
</evidence>
<evidence type="ECO:0000256" key="6">
    <source>
        <dbReference type="ARBA" id="ARBA00022840"/>
    </source>
</evidence>
<evidence type="ECO:0000256" key="9">
    <source>
        <dbReference type="SAM" id="MobiDB-lite"/>
    </source>
</evidence>
<dbReference type="PANTHER" id="PTHR18934">
    <property type="entry name" value="ATP-DEPENDENT RNA HELICASE"/>
    <property type="match status" value="1"/>
</dbReference>
<feature type="domain" description="Helicase ATP-binding" evidence="11">
    <location>
        <begin position="192"/>
        <end position="358"/>
    </location>
</feature>
<dbReference type="Gene3D" id="3.40.50.300">
    <property type="entry name" value="P-loop containing nucleotide triphosphate hydrolases"/>
    <property type="match status" value="2"/>
</dbReference>
<feature type="domain" description="Helicase C-terminal" evidence="12">
    <location>
        <begin position="601"/>
        <end position="728"/>
    </location>
</feature>
<dbReference type="PANTHER" id="PTHR18934:SF213">
    <property type="entry name" value="3'-5' RNA HELICASE YTHDC2"/>
    <property type="match status" value="1"/>
</dbReference>
<organism evidence="13 14">
    <name type="scientific">Sphenodon punctatus</name>
    <name type="common">Tuatara</name>
    <name type="synonym">Hatteria punctata</name>
    <dbReference type="NCBI Taxonomy" id="8508"/>
    <lineage>
        <taxon>Eukaryota</taxon>
        <taxon>Metazoa</taxon>
        <taxon>Chordata</taxon>
        <taxon>Craniata</taxon>
        <taxon>Vertebrata</taxon>
        <taxon>Euteleostomi</taxon>
        <taxon>Lepidosauria</taxon>
        <taxon>Sphenodontia</taxon>
        <taxon>Sphenodontidae</taxon>
        <taxon>Sphenodon</taxon>
    </lineage>
</organism>
<keyword evidence="14" id="KW-1185">Reference proteome</keyword>
<evidence type="ECO:0000256" key="7">
    <source>
        <dbReference type="ARBA" id="ARBA00022884"/>
    </source>
</evidence>
<dbReference type="Proteomes" id="UP000694392">
    <property type="component" value="Unplaced"/>
</dbReference>
<dbReference type="CDD" id="cd17987">
    <property type="entry name" value="DEXHc_YTHDC2"/>
    <property type="match status" value="1"/>
</dbReference>
<comment type="catalytic activity">
    <reaction evidence="8">
        <text>ATP + H2O = ADP + phosphate + H(+)</text>
        <dbReference type="Rhea" id="RHEA:13065"/>
        <dbReference type="ChEBI" id="CHEBI:15377"/>
        <dbReference type="ChEBI" id="CHEBI:15378"/>
        <dbReference type="ChEBI" id="CHEBI:30616"/>
        <dbReference type="ChEBI" id="CHEBI:43474"/>
        <dbReference type="ChEBI" id="CHEBI:456216"/>
        <dbReference type="EC" id="3.6.4.13"/>
    </reaction>
</comment>
<dbReference type="FunFam" id="1.25.40.20:FF:000492">
    <property type="entry name" value="YTH domain-containing 2"/>
    <property type="match status" value="1"/>
</dbReference>
<dbReference type="InterPro" id="IPR001650">
    <property type="entry name" value="Helicase_C-like"/>
</dbReference>
<keyword evidence="5" id="KW-0347">Helicase</keyword>
<dbReference type="InterPro" id="IPR002110">
    <property type="entry name" value="Ankyrin_rpt"/>
</dbReference>
<dbReference type="FunFam" id="3.30.1370.50:FF:000005">
    <property type="entry name" value="probable ATP-dependent RNA helicase YTHDC2"/>
    <property type="match status" value="1"/>
</dbReference>
<dbReference type="GeneTree" id="ENSGT00940000155826"/>
<dbReference type="Gene3D" id="1.25.40.20">
    <property type="entry name" value="Ankyrin repeat-containing domain"/>
    <property type="match status" value="1"/>
</dbReference>
<name>A0A8D0LAI2_SPHPU</name>
<dbReference type="CDD" id="cd18791">
    <property type="entry name" value="SF2_C_RHA"/>
    <property type="match status" value="1"/>
</dbReference>
<dbReference type="SUPFAM" id="SSF82708">
    <property type="entry name" value="R3H domain"/>
    <property type="match status" value="1"/>
</dbReference>
<protein>
    <recommendedName>
        <fullName evidence="2">RNA helicase</fullName>
        <ecNumber evidence="2">3.6.4.13</ecNumber>
    </recommendedName>
</protein>
<evidence type="ECO:0000313" key="14">
    <source>
        <dbReference type="Proteomes" id="UP000694392"/>
    </source>
</evidence>
<sequence length="728" mass="81769">MSRPSSVSPRLPSSVPTGGGLASSSVAAASGGGRSRGLKDIRIDEEVKIAVNIALERFRYGEQREMEFPSSLTSTERAFIHRLSQSLGLISKSKGKGANRYLTVKKKDGSELSHTVMTCNLIPNTKHAVRSLIQRFPVTNKERTELLPKIEMSKTSGRLNNGIPQIPVKRGESELDSFRQSLPVYEKQEEIVRIIKENKVVLIVGETGSGKTTQIPQFLLDDCYKNGIPCRIFCTQPRRLAAIAVAERVAAERREKIGQTIGYQIRLESRVSPKTLLTFCTNGVLLRTLMAGDSTLSTVTHVIVDEVHERDRFSDFLLTKLRDILQKHPTLKLILSSAALDVNLFVKYFGSCPVIHIQGRPFEVKETFLEDILRSTGYTNKEMIKYKKEKQREEKQQTTLTEWYSAQDSNSKPESQRQRAVPNVAEEYDLLDDGGDTVFSQLTEKDVNCLEPWLIKEMDSCLSDIWLHKDVDAFAQVFHLILTENVSVDYRHSETSASALMVASGRGFLNQVEQLIGMGANVHSKSSNGWTALDWAKHFGQTEVVDLLESYSASLEFGNLDESSLVQTNGGDLSTEDRELLKAYHHSFDDEKVDLDLIMHLLYNICHSCDAGAVLIFLPGYDEIVSLRDRILFDDKRFADNAHRYQVFMLHSNMQTSDQKKVLKNPPPAIRKIILSTNIAETSITVNDVVFVIDSGKMKEKSFDALNSVTMLKMVWISKASALQRKGR</sequence>
<keyword evidence="7" id="KW-0694">RNA-binding</keyword>
<dbReference type="AlphaFoldDB" id="A0A8D0LAI2"/>
<keyword evidence="4" id="KW-0378">Hydrolase</keyword>
<evidence type="ECO:0000256" key="3">
    <source>
        <dbReference type="ARBA" id="ARBA00022741"/>
    </source>
</evidence>
<evidence type="ECO:0000256" key="8">
    <source>
        <dbReference type="ARBA" id="ARBA00047984"/>
    </source>
</evidence>
<keyword evidence="6" id="KW-0067">ATP-binding</keyword>
<dbReference type="FunFam" id="3.40.50.300:FF:000284">
    <property type="entry name" value="probable ATP-dependent RNA helicase YTHDC2"/>
    <property type="match status" value="1"/>
</dbReference>
<feature type="region of interest" description="Disordered" evidence="9">
    <location>
        <begin position="1"/>
        <end position="36"/>
    </location>
</feature>
<evidence type="ECO:0000256" key="5">
    <source>
        <dbReference type="ARBA" id="ARBA00022806"/>
    </source>
</evidence>
<dbReference type="FunFam" id="3.40.50.300:FF:000811">
    <property type="entry name" value="probable ATP-dependent RNA helicase YTHDC2"/>
    <property type="match status" value="1"/>
</dbReference>
<proteinExistence type="inferred from homology"/>
<evidence type="ECO:0000259" key="12">
    <source>
        <dbReference type="PROSITE" id="PS51194"/>
    </source>
</evidence>
<comment type="similarity">
    <text evidence="1">Belongs to the DEAD box helicase family. DEAH subfamily.</text>
</comment>
<dbReference type="InterPro" id="IPR036867">
    <property type="entry name" value="R3H_dom_sf"/>
</dbReference>
<dbReference type="EC" id="3.6.4.13" evidence="2"/>
<dbReference type="PROSITE" id="PS51192">
    <property type="entry name" value="HELICASE_ATP_BIND_1"/>
    <property type="match status" value="1"/>
</dbReference>
<dbReference type="InterPro" id="IPR036770">
    <property type="entry name" value="Ankyrin_rpt-contain_sf"/>
</dbReference>
<dbReference type="Gene3D" id="3.30.1370.50">
    <property type="entry name" value="R3H-like domain"/>
    <property type="match status" value="1"/>
</dbReference>
<dbReference type="SUPFAM" id="SSF48403">
    <property type="entry name" value="Ankyrin repeat"/>
    <property type="match status" value="1"/>
</dbReference>
<dbReference type="GO" id="GO:0016787">
    <property type="term" value="F:hydrolase activity"/>
    <property type="evidence" value="ECO:0007669"/>
    <property type="project" value="UniProtKB-KW"/>
</dbReference>
<evidence type="ECO:0000259" key="11">
    <source>
        <dbReference type="PROSITE" id="PS51192"/>
    </source>
</evidence>
<dbReference type="SMART" id="SM00248">
    <property type="entry name" value="ANK"/>
    <property type="match status" value="2"/>
</dbReference>
<dbReference type="PROSITE" id="PS51194">
    <property type="entry name" value="HELICASE_CTER"/>
    <property type="match status" value="1"/>
</dbReference>
<reference evidence="13" key="2">
    <citation type="submission" date="2025-09" db="UniProtKB">
        <authorList>
            <consortium name="Ensembl"/>
        </authorList>
    </citation>
    <scope>IDENTIFICATION</scope>
</reference>
<feature type="domain" description="R3H" evidence="10">
    <location>
        <begin position="40"/>
        <end position="108"/>
    </location>
</feature>